<evidence type="ECO:0000313" key="1">
    <source>
        <dbReference type="EMBL" id="MXR38330.1"/>
    </source>
</evidence>
<dbReference type="RefSeq" id="WP_160798295.1">
    <property type="nucleotide sequence ID" value="NZ_WSSB01000020.1"/>
</dbReference>
<dbReference type="Proteomes" id="UP000467214">
    <property type="component" value="Unassembled WGS sequence"/>
</dbReference>
<gene>
    <name evidence="1" type="ORF">GQF02_15260</name>
</gene>
<comment type="caution">
    <text evidence="1">The sequence shown here is derived from an EMBL/GenBank/DDBJ whole genome shotgun (WGS) entry which is preliminary data.</text>
</comment>
<evidence type="ECO:0000313" key="2">
    <source>
        <dbReference type="Proteomes" id="UP000467214"/>
    </source>
</evidence>
<proteinExistence type="predicted"/>
<dbReference type="Pfam" id="PF10084">
    <property type="entry name" value="DUF2322"/>
    <property type="match status" value="1"/>
</dbReference>
<organism evidence="1 2">
    <name type="scientific">Craterilacuibacter sinensis</name>
    <dbReference type="NCBI Taxonomy" id="2686017"/>
    <lineage>
        <taxon>Bacteria</taxon>
        <taxon>Pseudomonadati</taxon>
        <taxon>Pseudomonadota</taxon>
        <taxon>Betaproteobacteria</taxon>
        <taxon>Neisseriales</taxon>
        <taxon>Neisseriaceae</taxon>
        <taxon>Craterilacuibacter</taxon>
    </lineage>
</organism>
<keyword evidence="2" id="KW-1185">Reference proteome</keyword>
<dbReference type="InterPro" id="IPR016755">
    <property type="entry name" value="UCP019302"/>
</dbReference>
<name>A0A845BSF1_9NEIS</name>
<dbReference type="AlphaFoldDB" id="A0A845BSF1"/>
<reference evidence="1 2" key="1">
    <citation type="submission" date="2019-12" db="EMBL/GenBank/DDBJ databases">
        <title>Neisseriaceae gen. nov. sp. Genome sequencing and assembly.</title>
        <authorList>
            <person name="Liu Z."/>
            <person name="Li A."/>
        </authorList>
    </citation>
    <scope>NUCLEOTIDE SEQUENCE [LARGE SCALE GENOMIC DNA]</scope>
    <source>
        <strain evidence="1 2">B2N2-7</strain>
    </source>
</reference>
<sequence length="113" mass="11660">MSSATFTENLASLPEVSHLAGLNLLDSTGQNVATLLNQPGTAGSVRVYAALAARFGVLNSEAAQAGITLYAEHSIDAEANPGKHPNIDRLFAVAQGKQGPLDVVLLPVTHTGQ</sequence>
<dbReference type="PIRSF" id="PIRSF019302">
    <property type="entry name" value="UCP019302"/>
    <property type="match status" value="1"/>
</dbReference>
<accession>A0A845BSF1</accession>
<dbReference type="EMBL" id="WSSB01000020">
    <property type="protein sequence ID" value="MXR38330.1"/>
    <property type="molecule type" value="Genomic_DNA"/>
</dbReference>
<protein>
    <submittedName>
        <fullName evidence="1">DUF2322 family protein</fullName>
    </submittedName>
</protein>